<accession>A0AAN7M3F9</accession>
<protein>
    <submittedName>
        <fullName evidence="1">Uncharacterized protein</fullName>
    </submittedName>
</protein>
<evidence type="ECO:0000313" key="2">
    <source>
        <dbReference type="Proteomes" id="UP001346149"/>
    </source>
</evidence>
<dbReference type="AlphaFoldDB" id="A0AAN7M3F9"/>
<dbReference type="Proteomes" id="UP001346149">
    <property type="component" value="Unassembled WGS sequence"/>
</dbReference>
<organism evidence="1 2">
    <name type="scientific">Trapa natans</name>
    <name type="common">Water chestnut</name>
    <dbReference type="NCBI Taxonomy" id="22666"/>
    <lineage>
        <taxon>Eukaryota</taxon>
        <taxon>Viridiplantae</taxon>
        <taxon>Streptophyta</taxon>
        <taxon>Embryophyta</taxon>
        <taxon>Tracheophyta</taxon>
        <taxon>Spermatophyta</taxon>
        <taxon>Magnoliopsida</taxon>
        <taxon>eudicotyledons</taxon>
        <taxon>Gunneridae</taxon>
        <taxon>Pentapetalae</taxon>
        <taxon>rosids</taxon>
        <taxon>malvids</taxon>
        <taxon>Myrtales</taxon>
        <taxon>Lythraceae</taxon>
        <taxon>Trapa</taxon>
    </lineage>
</organism>
<proteinExistence type="predicted"/>
<dbReference type="EMBL" id="JAXQNO010000005">
    <property type="protein sequence ID" value="KAK4797904.1"/>
    <property type="molecule type" value="Genomic_DNA"/>
</dbReference>
<evidence type="ECO:0000313" key="1">
    <source>
        <dbReference type="EMBL" id="KAK4797904.1"/>
    </source>
</evidence>
<comment type="caution">
    <text evidence="1">The sequence shown here is derived from an EMBL/GenBank/DDBJ whole genome shotgun (WGS) entry which is preliminary data.</text>
</comment>
<keyword evidence="2" id="KW-1185">Reference proteome</keyword>
<name>A0AAN7M3F9_TRANT</name>
<gene>
    <name evidence="1" type="ORF">SAY86_030230</name>
</gene>
<sequence>MFNTLQLVVLLAAQQVRRKCLKASLLSPYRAMEWVRLYLAVPVVNADPIIEVKRIAPSVVLKAHWHRLLLLLAPLGPEHPNHDLPLRAAHGPEAWLFFLHDTLFLVHFYQAQKSRETACLPGERGGNAKTREAPAGRCCLILLGGVFFVVEGETTVQKWKSLTGEGHRIQAS</sequence>
<reference evidence="1 2" key="1">
    <citation type="journal article" date="2023" name="Hortic Res">
        <title>Pangenome of water caltrop reveals structural variations and asymmetric subgenome divergence after allopolyploidization.</title>
        <authorList>
            <person name="Zhang X."/>
            <person name="Chen Y."/>
            <person name="Wang L."/>
            <person name="Yuan Y."/>
            <person name="Fang M."/>
            <person name="Shi L."/>
            <person name="Lu R."/>
            <person name="Comes H.P."/>
            <person name="Ma Y."/>
            <person name="Chen Y."/>
            <person name="Huang G."/>
            <person name="Zhou Y."/>
            <person name="Zheng Z."/>
            <person name="Qiu Y."/>
        </authorList>
    </citation>
    <scope>NUCLEOTIDE SEQUENCE [LARGE SCALE GENOMIC DNA]</scope>
    <source>
        <strain evidence="1">F231</strain>
    </source>
</reference>